<evidence type="ECO:0000256" key="3">
    <source>
        <dbReference type="ARBA" id="ARBA00023002"/>
    </source>
</evidence>
<organism evidence="5 6">
    <name type="scientific">Endocarpon pusillum (strain Z07020 / HMAS-L-300199)</name>
    <name type="common">Lichen-forming fungus</name>
    <dbReference type="NCBI Taxonomy" id="1263415"/>
    <lineage>
        <taxon>Eukaryota</taxon>
        <taxon>Fungi</taxon>
        <taxon>Dikarya</taxon>
        <taxon>Ascomycota</taxon>
        <taxon>Pezizomycotina</taxon>
        <taxon>Eurotiomycetes</taxon>
        <taxon>Chaetothyriomycetidae</taxon>
        <taxon>Verrucariales</taxon>
        <taxon>Verrucariaceae</taxon>
        <taxon>Endocarpon</taxon>
    </lineage>
</organism>
<dbReference type="OMA" id="VADRCTC"/>
<dbReference type="PRINTS" id="PR00081">
    <property type="entry name" value="GDHRDH"/>
</dbReference>
<dbReference type="Pfam" id="PF00106">
    <property type="entry name" value="adh_short"/>
    <property type="match status" value="1"/>
</dbReference>
<dbReference type="GO" id="GO:0016491">
    <property type="term" value="F:oxidoreductase activity"/>
    <property type="evidence" value="ECO:0007669"/>
    <property type="project" value="UniProtKB-KW"/>
</dbReference>
<dbReference type="Gene3D" id="3.40.50.720">
    <property type="entry name" value="NAD(P)-binding Rossmann-like Domain"/>
    <property type="match status" value="1"/>
</dbReference>
<dbReference type="eggNOG" id="KOG1208">
    <property type="taxonomic scope" value="Eukaryota"/>
</dbReference>
<sequence length="355" mass="39085">MTSHSEWGFETTASEVADTFAEGIRGRTILITGVSLGGLGGTTAKALAAHAPRLLILTGRFRDKVDAVIHEIRHDHPRINCRFLQIDLSSQSSVRKAAAELLNYDDVDGIDLLINNAGVMDVQERTLSSEGIELQFATSHIGHFLLTNLIMPKLISAAAQTPRNQHSANVRIINVSSSAHVFSPIRFSDHTFSKPVEAIPEDEWPDFDRFRAINGMPDDSSPYIPFAGYGESKTANVLFSLSLTSRLASRYNITSFALHPGSIPTELQRNSDQEKLAESRRRFRLTKRRNLEQGSSTTLVAALDPGLLAGNIDEGSGLYLDDCQIGKQADWAKDPRAAERLWQLSEKLVGQTFDS</sequence>
<dbReference type="InterPro" id="IPR036291">
    <property type="entry name" value="NAD(P)-bd_dom_sf"/>
</dbReference>
<evidence type="ECO:0000256" key="4">
    <source>
        <dbReference type="RuleBase" id="RU000363"/>
    </source>
</evidence>
<evidence type="ECO:0000313" key="6">
    <source>
        <dbReference type="Proteomes" id="UP000019373"/>
    </source>
</evidence>
<evidence type="ECO:0000256" key="1">
    <source>
        <dbReference type="ARBA" id="ARBA00006484"/>
    </source>
</evidence>
<dbReference type="AlphaFoldDB" id="U1GA94"/>
<dbReference type="PANTHER" id="PTHR24320:SF283">
    <property type="entry name" value="RETINOL DEHYDROGENASE 11"/>
    <property type="match status" value="1"/>
</dbReference>
<gene>
    <name evidence="5" type="ORF">EPUS_08172</name>
</gene>
<reference evidence="6" key="1">
    <citation type="journal article" date="2014" name="BMC Genomics">
        <title>Genome characteristics reveal the impact of lichenization on lichen-forming fungus Endocarpon pusillum Hedwig (Verrucariales, Ascomycota).</title>
        <authorList>
            <person name="Wang Y.-Y."/>
            <person name="Liu B."/>
            <person name="Zhang X.-Y."/>
            <person name="Zhou Q.-M."/>
            <person name="Zhang T."/>
            <person name="Li H."/>
            <person name="Yu Y.-F."/>
            <person name="Zhang X.-L."/>
            <person name="Hao X.-Y."/>
            <person name="Wang M."/>
            <person name="Wang L."/>
            <person name="Wei J.-C."/>
        </authorList>
    </citation>
    <scope>NUCLEOTIDE SEQUENCE [LARGE SCALE GENOMIC DNA]</scope>
    <source>
        <strain evidence="6">Z07020 / HMAS-L-300199</strain>
    </source>
</reference>
<protein>
    <recommendedName>
        <fullName evidence="7">Short-chain dehydrogenase</fullName>
    </recommendedName>
</protein>
<comment type="similarity">
    <text evidence="1 4">Belongs to the short-chain dehydrogenases/reductases (SDR) family.</text>
</comment>
<evidence type="ECO:0008006" key="7">
    <source>
        <dbReference type="Google" id="ProtNLM"/>
    </source>
</evidence>
<evidence type="ECO:0000256" key="2">
    <source>
        <dbReference type="ARBA" id="ARBA00022857"/>
    </source>
</evidence>
<keyword evidence="2" id="KW-0521">NADP</keyword>
<dbReference type="EMBL" id="KE721482">
    <property type="protein sequence ID" value="ERF68938.1"/>
    <property type="molecule type" value="Genomic_DNA"/>
</dbReference>
<evidence type="ECO:0000313" key="5">
    <source>
        <dbReference type="EMBL" id="ERF68938.1"/>
    </source>
</evidence>
<proteinExistence type="inferred from homology"/>
<dbReference type="OrthoDB" id="191139at2759"/>
<keyword evidence="6" id="KW-1185">Reference proteome</keyword>
<dbReference type="HOGENOM" id="CLU_010194_44_0_1"/>
<dbReference type="PRINTS" id="PR00080">
    <property type="entry name" value="SDRFAMILY"/>
</dbReference>
<dbReference type="Proteomes" id="UP000019373">
    <property type="component" value="Unassembled WGS sequence"/>
</dbReference>
<keyword evidence="3" id="KW-0560">Oxidoreductase</keyword>
<dbReference type="PANTHER" id="PTHR24320">
    <property type="entry name" value="RETINOL DEHYDROGENASE"/>
    <property type="match status" value="1"/>
</dbReference>
<accession>U1GA94</accession>
<dbReference type="GeneID" id="19243023"/>
<dbReference type="InterPro" id="IPR002347">
    <property type="entry name" value="SDR_fam"/>
</dbReference>
<dbReference type="RefSeq" id="XP_007805397.1">
    <property type="nucleotide sequence ID" value="XM_007807206.1"/>
</dbReference>
<dbReference type="SUPFAM" id="SSF51735">
    <property type="entry name" value="NAD(P)-binding Rossmann-fold domains"/>
    <property type="match status" value="1"/>
</dbReference>
<name>U1GA94_ENDPU</name>